<evidence type="ECO:0000313" key="2">
    <source>
        <dbReference type="Proteomes" id="UP000322214"/>
    </source>
</evidence>
<dbReference type="Proteomes" id="UP000322214">
    <property type="component" value="Chromosome"/>
</dbReference>
<organism evidence="1 2">
    <name type="scientific">Mariniblastus fucicola</name>
    <dbReference type="NCBI Taxonomy" id="980251"/>
    <lineage>
        <taxon>Bacteria</taxon>
        <taxon>Pseudomonadati</taxon>
        <taxon>Planctomycetota</taxon>
        <taxon>Planctomycetia</taxon>
        <taxon>Pirellulales</taxon>
        <taxon>Pirellulaceae</taxon>
        <taxon>Mariniblastus</taxon>
    </lineage>
</organism>
<keyword evidence="2" id="KW-1185">Reference proteome</keyword>
<accession>A0A5B9PCC7</accession>
<dbReference type="EMBL" id="CP042912">
    <property type="protein sequence ID" value="QEG22710.1"/>
    <property type="molecule type" value="Genomic_DNA"/>
</dbReference>
<evidence type="ECO:0000313" key="1">
    <source>
        <dbReference type="EMBL" id="QEG22710.1"/>
    </source>
</evidence>
<proteinExistence type="predicted"/>
<protein>
    <submittedName>
        <fullName evidence="1">Uncharacterized protein</fullName>
    </submittedName>
</protein>
<dbReference type="KEGG" id="mff:MFFC18_25930"/>
<name>A0A5B9PCC7_9BACT</name>
<dbReference type="AlphaFoldDB" id="A0A5B9PCC7"/>
<reference evidence="1 2" key="1">
    <citation type="submission" date="2019-08" db="EMBL/GenBank/DDBJ databases">
        <title>Deep-cultivation of Planctomycetes and their phenomic and genomic characterization uncovers novel biology.</title>
        <authorList>
            <person name="Wiegand S."/>
            <person name="Jogler M."/>
            <person name="Boedeker C."/>
            <person name="Pinto D."/>
            <person name="Vollmers J."/>
            <person name="Rivas-Marin E."/>
            <person name="Kohn T."/>
            <person name="Peeters S.H."/>
            <person name="Heuer A."/>
            <person name="Rast P."/>
            <person name="Oberbeckmann S."/>
            <person name="Bunk B."/>
            <person name="Jeske O."/>
            <person name="Meyerdierks A."/>
            <person name="Storesund J.E."/>
            <person name="Kallscheuer N."/>
            <person name="Luecker S."/>
            <person name="Lage O.M."/>
            <person name="Pohl T."/>
            <person name="Merkel B.J."/>
            <person name="Hornburger P."/>
            <person name="Mueller R.-W."/>
            <person name="Bruemmer F."/>
            <person name="Labrenz M."/>
            <person name="Spormann A.M."/>
            <person name="Op den Camp H."/>
            <person name="Overmann J."/>
            <person name="Amann R."/>
            <person name="Jetten M.S.M."/>
            <person name="Mascher T."/>
            <person name="Medema M.H."/>
            <person name="Devos D.P."/>
            <person name="Kaster A.-K."/>
            <person name="Ovreas L."/>
            <person name="Rohde M."/>
            <person name="Galperin M.Y."/>
            <person name="Jogler C."/>
        </authorList>
    </citation>
    <scope>NUCLEOTIDE SEQUENCE [LARGE SCALE GENOMIC DNA]</scope>
    <source>
        <strain evidence="1 2">FC18</strain>
    </source>
</reference>
<gene>
    <name evidence="1" type="ORF">MFFC18_25930</name>
</gene>
<dbReference type="STRING" id="980251.GCA_001642875_04686"/>
<sequence>MITIRCTRSRGPRGFFCLQVFRRGPVNVAVILRSYRAPTCWWHATNCGQQRKGMRPLQRTCSKAVADTMAASTCSTNPIAALWFGQVRSDTRSTCSNHAAEHARLRLADSLELEHGPGPLQDNKTLNRSGDGFVVGTSPDGRRLPLYPTPFSLIYVFRSARLTRTLSRLNARAQ</sequence>